<keyword evidence="2" id="KW-1185">Reference proteome</keyword>
<dbReference type="AlphaFoldDB" id="A0A2I0HGV9"/>
<proteinExistence type="predicted"/>
<dbReference type="EMBL" id="PGOL01020141">
    <property type="protein sequence ID" value="PKI30915.1"/>
    <property type="molecule type" value="Genomic_DNA"/>
</dbReference>
<accession>A0A2I0HGV9</accession>
<organism evidence="1 2">
    <name type="scientific">Punica granatum</name>
    <name type="common">Pomegranate</name>
    <dbReference type="NCBI Taxonomy" id="22663"/>
    <lineage>
        <taxon>Eukaryota</taxon>
        <taxon>Viridiplantae</taxon>
        <taxon>Streptophyta</taxon>
        <taxon>Embryophyta</taxon>
        <taxon>Tracheophyta</taxon>
        <taxon>Spermatophyta</taxon>
        <taxon>Magnoliopsida</taxon>
        <taxon>eudicotyledons</taxon>
        <taxon>Gunneridae</taxon>
        <taxon>Pentapetalae</taxon>
        <taxon>rosids</taxon>
        <taxon>malvids</taxon>
        <taxon>Myrtales</taxon>
        <taxon>Lythraceae</taxon>
        <taxon>Punica</taxon>
    </lineage>
</organism>
<comment type="caution">
    <text evidence="1">The sequence shown here is derived from an EMBL/GenBank/DDBJ whole genome shotgun (WGS) entry which is preliminary data.</text>
</comment>
<dbReference type="Proteomes" id="UP000233551">
    <property type="component" value="Unassembled WGS sequence"/>
</dbReference>
<evidence type="ECO:0000313" key="1">
    <source>
        <dbReference type="EMBL" id="PKI30915.1"/>
    </source>
</evidence>
<reference evidence="1 2" key="1">
    <citation type="submission" date="2017-11" db="EMBL/GenBank/DDBJ databases">
        <title>De-novo sequencing of pomegranate (Punica granatum L.) genome.</title>
        <authorList>
            <person name="Akparov Z."/>
            <person name="Amiraslanov A."/>
            <person name="Hajiyeva S."/>
            <person name="Abbasov M."/>
            <person name="Kaur K."/>
            <person name="Hamwieh A."/>
            <person name="Solovyev V."/>
            <person name="Salamov A."/>
            <person name="Braich B."/>
            <person name="Kosarev P."/>
            <person name="Mahmoud A."/>
            <person name="Hajiyev E."/>
            <person name="Babayeva S."/>
            <person name="Izzatullayeva V."/>
            <person name="Mammadov A."/>
            <person name="Mammadov A."/>
            <person name="Sharifova S."/>
            <person name="Ojaghi J."/>
            <person name="Eynullazada K."/>
            <person name="Bayramov B."/>
            <person name="Abdulazimova A."/>
            <person name="Shahmuradov I."/>
        </authorList>
    </citation>
    <scope>NUCLEOTIDE SEQUENCE [LARGE SCALE GENOMIC DNA]</scope>
    <source>
        <strain evidence="2">cv. AG2017</strain>
        <tissue evidence="1">Leaf</tissue>
    </source>
</reference>
<feature type="non-terminal residue" evidence="1">
    <location>
        <position position="49"/>
    </location>
</feature>
<gene>
    <name evidence="1" type="ORF">CRG98_048694</name>
</gene>
<evidence type="ECO:0000313" key="2">
    <source>
        <dbReference type="Proteomes" id="UP000233551"/>
    </source>
</evidence>
<name>A0A2I0HGV9_PUNGR</name>
<sequence>MAMVLVIGIGDPEVVCCQELEAMVHAIGHVDVHVHAARSKQGWVELLYV</sequence>
<protein>
    <submittedName>
        <fullName evidence="1">Uncharacterized protein</fullName>
    </submittedName>
</protein>